<name>A0A6P8YMF3_DROAB</name>
<keyword evidence="1" id="KW-0645">Protease</keyword>
<proteinExistence type="predicted"/>
<dbReference type="Gene3D" id="3.40.1620.60">
    <property type="match status" value="1"/>
</dbReference>
<feature type="region of interest" description="Disordered" evidence="9">
    <location>
        <begin position="857"/>
        <end position="878"/>
    </location>
</feature>
<feature type="binding site" evidence="8">
    <location>
        <position position="514"/>
    </location>
    <ligand>
        <name>Zn(2+)</name>
        <dbReference type="ChEBI" id="CHEBI:29105"/>
        <note>catalytic</note>
    </ligand>
</feature>
<comment type="caution">
    <text evidence="8">Lacks conserved residue(s) required for the propagation of feature annotation.</text>
</comment>
<feature type="region of interest" description="Disordered" evidence="9">
    <location>
        <begin position="906"/>
        <end position="930"/>
    </location>
</feature>
<sequence>MSAPAANQRQRKRLRSSLTAKSHCYRHRHRLCLIVLAATIAVAAAVSAAAAADAVDVDADAVHIELRRRRSVNWNGIELDENALLEQLAGHERALIFGSKSVPEFKLVHLARSSAQHEKEQQPLRGEGRRERRSAGQANEAVEGEADVKLQLPLQQTPQLIDDAFIFIRRTANSTQFVDHSPQLLQRLERCFYRSPWAALDLCDEQSVRGVFQQNASNFVIQPLPARFGPAAHVLYQARLDKSRSENNNNNNNETTPLDTQLQFEPDAAEFNEPRHPQQHQQHQQQLPHQRQHLHRKSQSQLRLRYHPRHHHHGNGIPNSSGSSSTSQRLRRHIGGMPPRRWPVPHELHIETAIFVDSDLYRHMEKNFPKDTESQLIRFVLAMINGVQLLYHHPTLGRRINFVLKRLEIFRKDPPELRRSSDIDTYLSNFCLWQKSLNPPSDADSLHYDHAVILTGLDLYVIGKNGKVISQVVGLAPVAGMCTATSSCTINEGKHFESVFVVAHEIGHNLGMRHDTKESSCDPSLHIMSPTLGSGKITWSKCSRTYLEEFLAQGQADCLFDRGQFKAHLDHSAEGMLPGERFDANQQCMLKYGQSSVRATSQSKLEICHDLHCQRERLTWTSHPALEGTECGDSMWCRGGYCVQRPTQETAMSSLKQLSGLVKPSYEKNSASFAESSKMGQFLHEYKTSTWSDWGEASECDSGCLYGPSHRLREGSTGLRTYNRNCLNYRSRCMGRDRKFETCIAKQCYSVPVQTIGDFATQVCMQARKSDSELTGEGQQLSGSIEDSCKVFCRTRSNGTKSRRWTFPDGTICRAKHHGPDDIAYCISGRCEQFSCDNATSNFFKMDNTFCAYRTTQRPQRDSNELESKQQPSYHNNVSYKRYADRLDGLNSRNRYENEVALRNFHGQDNHISPQQPSKRKVSSSSHEYKYNYNQPDSYAKSAPPPVSASLVVESAESASEWQVISGCHSNCMTESMGVQVVSSRRTQERNVQLCTHKVKPCERLQTPAEYAEQTCARYKQKVRGLSGHGSQISASIEEPDRSCRVGCQDEFIKYRYYLVNGKNGHFPIGTRCSQVDRRYCLYGKCLEFGTDNMLKQQSHISLALFRSKRDLQRQKRSFLYFDPVNITETITKPLLNNLVSSIFDFEQQQHLDFTHDNIELSNPIHVSTDELSSN</sequence>
<dbReference type="InterPro" id="IPR041645">
    <property type="entry name" value="ADAMTS_CR_2"/>
</dbReference>
<keyword evidence="6" id="KW-1015">Disulfide bond</keyword>
<feature type="compositionally biased region" description="Basic residues" evidence="9">
    <location>
        <begin position="290"/>
        <end position="314"/>
    </location>
</feature>
<evidence type="ECO:0000256" key="1">
    <source>
        <dbReference type="ARBA" id="ARBA00022670"/>
    </source>
</evidence>
<evidence type="ECO:0000256" key="3">
    <source>
        <dbReference type="ARBA" id="ARBA00022801"/>
    </source>
</evidence>
<keyword evidence="5 11" id="KW-0482">Metalloprotease</keyword>
<keyword evidence="7" id="KW-0325">Glycoprotein</keyword>
<dbReference type="RefSeq" id="XP_034107636.1">
    <property type="nucleotide sequence ID" value="XM_034251745.2"/>
</dbReference>
<gene>
    <name evidence="11" type="primary">LOC117570243</name>
</gene>
<dbReference type="InterPro" id="IPR050439">
    <property type="entry name" value="ADAMTS_ADAMTS-like"/>
</dbReference>
<dbReference type="Proteomes" id="UP000515160">
    <property type="component" value="Chromosome 3"/>
</dbReference>
<evidence type="ECO:0000256" key="5">
    <source>
        <dbReference type="ARBA" id="ARBA00023049"/>
    </source>
</evidence>
<dbReference type="CTD" id="37619"/>
<evidence type="ECO:0000256" key="4">
    <source>
        <dbReference type="ARBA" id="ARBA00022833"/>
    </source>
</evidence>
<protein>
    <submittedName>
        <fullName evidence="11">A disintegrin and metalloproteinase with thrombospondin motifs 16 isoform X1</fullName>
    </submittedName>
</protein>
<keyword evidence="2 8" id="KW-0479">Metal-binding</keyword>
<evidence type="ECO:0000256" key="7">
    <source>
        <dbReference type="ARBA" id="ARBA00023180"/>
    </source>
</evidence>
<evidence type="ECO:0000256" key="2">
    <source>
        <dbReference type="ARBA" id="ARBA00022723"/>
    </source>
</evidence>
<accession>A0A6P8YMF3</accession>
<keyword evidence="3" id="KW-0378">Hydrolase</keyword>
<dbReference type="InterPro" id="IPR000884">
    <property type="entry name" value="TSP1_rpt"/>
</dbReference>
<dbReference type="Gene3D" id="3.40.390.10">
    <property type="entry name" value="Collagenase (Catalytic Domain)"/>
    <property type="match status" value="1"/>
</dbReference>
<dbReference type="GO" id="GO:0030198">
    <property type="term" value="P:extracellular matrix organization"/>
    <property type="evidence" value="ECO:0007669"/>
    <property type="project" value="TreeGrafter"/>
</dbReference>
<evidence type="ECO:0000313" key="10">
    <source>
        <dbReference type="Proteomes" id="UP000515160"/>
    </source>
</evidence>
<feature type="compositionally biased region" description="Low complexity" evidence="9">
    <location>
        <begin position="279"/>
        <end position="289"/>
    </location>
</feature>
<dbReference type="InterPro" id="IPR057401">
    <property type="entry name" value="Adt-1/2-like_dom"/>
</dbReference>
<dbReference type="InterPro" id="IPR024079">
    <property type="entry name" value="MetalloPept_cat_dom_sf"/>
</dbReference>
<dbReference type="Pfam" id="PF25379">
    <property type="entry name" value="Adt-1"/>
    <property type="match status" value="1"/>
</dbReference>
<dbReference type="GO" id="GO:0031012">
    <property type="term" value="C:extracellular matrix"/>
    <property type="evidence" value="ECO:0007669"/>
    <property type="project" value="TreeGrafter"/>
</dbReference>
<organism evidence="10 11">
    <name type="scientific">Drosophila albomicans</name>
    <name type="common">Fruit fly</name>
    <dbReference type="NCBI Taxonomy" id="7291"/>
    <lineage>
        <taxon>Eukaryota</taxon>
        <taxon>Metazoa</taxon>
        <taxon>Ecdysozoa</taxon>
        <taxon>Arthropoda</taxon>
        <taxon>Hexapoda</taxon>
        <taxon>Insecta</taxon>
        <taxon>Pterygota</taxon>
        <taxon>Neoptera</taxon>
        <taxon>Endopterygota</taxon>
        <taxon>Diptera</taxon>
        <taxon>Brachycera</taxon>
        <taxon>Muscomorpha</taxon>
        <taxon>Ephydroidea</taxon>
        <taxon>Drosophilidae</taxon>
        <taxon>Drosophila</taxon>
    </lineage>
</organism>
<dbReference type="GO" id="GO:0004222">
    <property type="term" value="F:metalloendopeptidase activity"/>
    <property type="evidence" value="ECO:0007669"/>
    <property type="project" value="InterPro"/>
</dbReference>
<dbReference type="CDD" id="cd04273">
    <property type="entry name" value="ZnMc_ADAMTS_like"/>
    <property type="match status" value="1"/>
</dbReference>
<dbReference type="OrthoDB" id="9942326at2759"/>
<dbReference type="InterPro" id="IPR001590">
    <property type="entry name" value="Peptidase_M12B"/>
</dbReference>
<dbReference type="PANTHER" id="PTHR13723">
    <property type="entry name" value="ADAMTS A DISINTEGRIN AND METALLOPROTEASE WITH THROMBOSPONDIN MOTIFS PROTEASE"/>
    <property type="match status" value="1"/>
</dbReference>
<dbReference type="GO" id="GO:0046872">
    <property type="term" value="F:metal ion binding"/>
    <property type="evidence" value="ECO:0007669"/>
    <property type="project" value="UniProtKB-KW"/>
</dbReference>
<dbReference type="PROSITE" id="PS50092">
    <property type="entry name" value="TSP1"/>
    <property type="match status" value="1"/>
</dbReference>
<evidence type="ECO:0000256" key="8">
    <source>
        <dbReference type="PROSITE-ProRule" id="PRU00276"/>
    </source>
</evidence>
<dbReference type="SUPFAM" id="SSF55486">
    <property type="entry name" value="Metalloproteases ('zincins'), catalytic domain"/>
    <property type="match status" value="1"/>
</dbReference>
<dbReference type="GO" id="GO:0006508">
    <property type="term" value="P:proteolysis"/>
    <property type="evidence" value="ECO:0007669"/>
    <property type="project" value="UniProtKB-KW"/>
</dbReference>
<dbReference type="Pfam" id="PF01421">
    <property type="entry name" value="Reprolysin"/>
    <property type="match status" value="1"/>
</dbReference>
<feature type="compositionally biased region" description="Polar residues" evidence="9">
    <location>
        <begin position="869"/>
        <end position="878"/>
    </location>
</feature>
<keyword evidence="10" id="KW-1185">Reference proteome</keyword>
<feature type="binding site" evidence="8">
    <location>
        <position position="508"/>
    </location>
    <ligand>
        <name>Zn(2+)</name>
        <dbReference type="ChEBI" id="CHEBI:29105"/>
        <note>catalytic</note>
    </ligand>
</feature>
<feature type="compositionally biased region" description="Basic and acidic residues" evidence="9">
    <location>
        <begin position="859"/>
        <end position="868"/>
    </location>
</feature>
<dbReference type="AlphaFoldDB" id="A0A6P8YMF3"/>
<evidence type="ECO:0000313" key="11">
    <source>
        <dbReference type="RefSeq" id="XP_034107636.1"/>
    </source>
</evidence>
<feature type="binding site" evidence="8">
    <location>
        <position position="504"/>
    </location>
    <ligand>
        <name>Zn(2+)</name>
        <dbReference type="ChEBI" id="CHEBI:29105"/>
        <note>catalytic</note>
    </ligand>
</feature>
<keyword evidence="4 8" id="KW-0862">Zinc</keyword>
<feature type="region of interest" description="Disordered" evidence="9">
    <location>
        <begin position="113"/>
        <end position="144"/>
    </location>
</feature>
<dbReference type="Pfam" id="PF17771">
    <property type="entry name" value="ADAMTS_CR_2"/>
    <property type="match status" value="1"/>
</dbReference>
<dbReference type="PANTHER" id="PTHR13723:SF275">
    <property type="entry name" value="STALL, ISOFORM C"/>
    <property type="match status" value="1"/>
</dbReference>
<evidence type="ECO:0000256" key="9">
    <source>
        <dbReference type="SAM" id="MobiDB-lite"/>
    </source>
</evidence>
<feature type="compositionally biased region" description="Basic and acidic residues" evidence="9">
    <location>
        <begin position="115"/>
        <end position="134"/>
    </location>
</feature>
<feature type="active site" evidence="8">
    <location>
        <position position="505"/>
    </location>
</feature>
<dbReference type="GeneID" id="117570243"/>
<evidence type="ECO:0000256" key="6">
    <source>
        <dbReference type="ARBA" id="ARBA00023157"/>
    </source>
</evidence>
<reference evidence="11" key="1">
    <citation type="submission" date="2025-08" db="UniProtKB">
        <authorList>
            <consortium name="RefSeq"/>
        </authorList>
    </citation>
    <scope>IDENTIFICATION</scope>
    <source>
        <strain evidence="11">15112-1751.03</strain>
        <tissue evidence="11">Whole Adult</tissue>
    </source>
</reference>
<dbReference type="PROSITE" id="PS50215">
    <property type="entry name" value="ADAM_MEPRO"/>
    <property type="match status" value="1"/>
</dbReference>
<feature type="region of interest" description="Disordered" evidence="9">
    <location>
        <begin position="273"/>
        <end position="340"/>
    </location>
</feature>